<dbReference type="OrthoDB" id="527247at2"/>
<dbReference type="Pfam" id="PF14065">
    <property type="entry name" value="Pvc16_N"/>
    <property type="match status" value="1"/>
</dbReference>
<name>A0A1I5JCT7_9GAMM</name>
<evidence type="ECO:0000313" key="2">
    <source>
        <dbReference type="EMBL" id="SFO70668.1"/>
    </source>
</evidence>
<dbReference type="GeneID" id="35873694"/>
<dbReference type="EMBL" id="FOWR01000001">
    <property type="protein sequence ID" value="SFO70668.1"/>
    <property type="molecule type" value="Genomic_DNA"/>
</dbReference>
<dbReference type="Proteomes" id="UP000182692">
    <property type="component" value="Unassembled WGS sequence"/>
</dbReference>
<reference evidence="2 3" key="1">
    <citation type="submission" date="2016-10" db="EMBL/GenBank/DDBJ databases">
        <authorList>
            <person name="de Groot N.N."/>
        </authorList>
    </citation>
    <scope>NUCLEOTIDE SEQUENCE [LARGE SCALE GENOMIC DNA]</scope>
    <source>
        <strain evidence="2 3">DSM 15893</strain>
    </source>
</reference>
<dbReference type="InterPro" id="IPR025351">
    <property type="entry name" value="Pvc16_N"/>
</dbReference>
<feature type="domain" description="Pvc16 N-terminal" evidence="1">
    <location>
        <begin position="10"/>
        <end position="211"/>
    </location>
</feature>
<protein>
    <recommendedName>
        <fullName evidence="1">Pvc16 N-terminal domain-containing protein</fullName>
    </recommendedName>
</protein>
<dbReference type="RefSeq" id="WP_074924844.1">
    <property type="nucleotide sequence ID" value="NZ_FOWR01000001.1"/>
</dbReference>
<dbReference type="AlphaFoldDB" id="A0A1I5JCT7"/>
<proteinExistence type="predicted"/>
<accession>A0A1I5JCT7</accession>
<evidence type="ECO:0000313" key="3">
    <source>
        <dbReference type="Proteomes" id="UP000182692"/>
    </source>
</evidence>
<organism evidence="2 3">
    <name type="scientific">Enterovibrio norvegicus DSM 15893</name>
    <dbReference type="NCBI Taxonomy" id="1121869"/>
    <lineage>
        <taxon>Bacteria</taxon>
        <taxon>Pseudomonadati</taxon>
        <taxon>Pseudomonadota</taxon>
        <taxon>Gammaproteobacteria</taxon>
        <taxon>Vibrionales</taxon>
        <taxon>Vibrionaceae</taxon>
        <taxon>Enterovibrio</taxon>
    </lineage>
</organism>
<sequence>MSSALAIAGVTQLMRDLLNDGLVDHDVAAVVNTNVPVHALPPDQMLAQEENNAPALNVFLYHSEVNGAWANQGLPTRNSDGQRVNNTPLALDLYYLVSAYGTADLHNDVLLGYVMQILHEHPGFTRSEIQTALNPSPAIAAGLPPLLQALANTGLADQAEALRIAPHPLPVGEMSSLWSALQSQYRPSMTYRVSTVIIQSSAPAHNVLPVLTIGDDNSGPMVIATLAPDAPLIRRVITPALQSSARVNDVFDVEGVEMGGANPRFSLSHLHPSLNIEHTVMAQAGGDTRGQSMQVPNALASWASGTYSLLFHQDVAGSAQTSNQLTVQIAPVLTLPPLSIVRAASSITVTIRVSPHFHPGQQATLWLGSEGASAQEITTATDTLTFVFSALAAGNYPVRIRVDGVDSWFIERDRPPIAPDFTPRPPIYDPTQIVVVPA</sequence>
<dbReference type="STRING" id="1121869.SAMN03084138_00118"/>
<evidence type="ECO:0000259" key="1">
    <source>
        <dbReference type="Pfam" id="PF14065"/>
    </source>
</evidence>
<gene>
    <name evidence="2" type="ORF">SAMN03084138_00118</name>
</gene>